<dbReference type="Gene3D" id="1.10.1760.20">
    <property type="match status" value="1"/>
</dbReference>
<keyword evidence="1" id="KW-0472">Membrane</keyword>
<dbReference type="Proteomes" id="UP000054874">
    <property type="component" value="Unassembled WGS sequence"/>
</dbReference>
<organism evidence="2 3">
    <name type="scientific">Acetivibrio ethanolgignens</name>
    <dbReference type="NCBI Taxonomy" id="290052"/>
    <lineage>
        <taxon>Bacteria</taxon>
        <taxon>Bacillati</taxon>
        <taxon>Bacillota</taxon>
        <taxon>Clostridia</taxon>
        <taxon>Eubacteriales</taxon>
        <taxon>Oscillospiraceae</taxon>
        <taxon>Acetivibrio</taxon>
    </lineage>
</organism>
<dbReference type="OrthoDB" id="9815422at2"/>
<evidence type="ECO:0008006" key="4">
    <source>
        <dbReference type="Google" id="ProtNLM"/>
    </source>
</evidence>
<feature type="transmembrane region" description="Helical" evidence="1">
    <location>
        <begin position="43"/>
        <end position="62"/>
    </location>
</feature>
<evidence type="ECO:0000313" key="2">
    <source>
        <dbReference type="EMBL" id="KSV58621.1"/>
    </source>
</evidence>
<protein>
    <recommendedName>
        <fullName evidence="4">ECF transporter S component</fullName>
    </recommendedName>
</protein>
<feature type="transmembrane region" description="Helical" evidence="1">
    <location>
        <begin position="146"/>
        <end position="171"/>
    </location>
</feature>
<feature type="transmembrane region" description="Helical" evidence="1">
    <location>
        <begin position="112"/>
        <end position="134"/>
    </location>
</feature>
<dbReference type="GO" id="GO:0022857">
    <property type="term" value="F:transmembrane transporter activity"/>
    <property type="evidence" value="ECO:0007669"/>
    <property type="project" value="InterPro"/>
</dbReference>
<dbReference type="AlphaFoldDB" id="A0A0V8QDF1"/>
<gene>
    <name evidence="2" type="ORF">ASU35_02115</name>
</gene>
<accession>A0A0V8QDF1</accession>
<keyword evidence="1" id="KW-1133">Transmembrane helix</keyword>
<dbReference type="Pfam" id="PF12822">
    <property type="entry name" value="ECF_trnsprt"/>
    <property type="match status" value="1"/>
</dbReference>
<evidence type="ECO:0000256" key="1">
    <source>
        <dbReference type="SAM" id="Phobius"/>
    </source>
</evidence>
<dbReference type="STRING" id="290052.ASU35_02115"/>
<dbReference type="RefSeq" id="WP_058353065.1">
    <property type="nucleotide sequence ID" value="NZ_CABMMD010000164.1"/>
</dbReference>
<reference evidence="2 3" key="1">
    <citation type="submission" date="2015-11" db="EMBL/GenBank/DDBJ databases">
        <title>Butyribacter intestini gen. nov., sp. nov., a butyric acid-producing bacterium of the family Lachnospiraceae isolated from the human faeces.</title>
        <authorList>
            <person name="Zou Y."/>
            <person name="Xue W."/>
            <person name="Luo G."/>
            <person name="Lv M."/>
        </authorList>
    </citation>
    <scope>NUCLEOTIDE SEQUENCE [LARGE SCALE GENOMIC DNA]</scope>
    <source>
        <strain evidence="2 3">ACET-33324</strain>
    </source>
</reference>
<evidence type="ECO:0000313" key="3">
    <source>
        <dbReference type="Proteomes" id="UP000054874"/>
    </source>
</evidence>
<proteinExistence type="predicted"/>
<sequence>MKNSKSYPMILAGLFVALGIVLPSATGGIPLIGQKLLPMHLPVLLSGFVCGPFWGLLCGALTPLLRSILFGMPVMFPVAVSMAFELAAYGFLSGLLYHWFSKVLAGRQVFTIYAALVGAMLGGRVVMGIANTILYGVAKTGYTWQLFVAGAFVNALPGIIIQLILIPALVLTLKKAEIIRE</sequence>
<name>A0A0V8QDF1_9FIRM</name>
<feature type="transmembrane region" description="Helical" evidence="1">
    <location>
        <begin position="74"/>
        <end position="100"/>
    </location>
</feature>
<dbReference type="InterPro" id="IPR024529">
    <property type="entry name" value="ECF_trnsprt_substrate-spec"/>
</dbReference>
<keyword evidence="3" id="KW-1185">Reference proteome</keyword>
<keyword evidence="1" id="KW-0812">Transmembrane</keyword>
<comment type="caution">
    <text evidence="2">The sequence shown here is derived from an EMBL/GenBank/DDBJ whole genome shotgun (WGS) entry which is preliminary data.</text>
</comment>
<dbReference type="EMBL" id="LNAM01000164">
    <property type="protein sequence ID" value="KSV58621.1"/>
    <property type="molecule type" value="Genomic_DNA"/>
</dbReference>